<dbReference type="RefSeq" id="WP_317330317.1">
    <property type="nucleotide sequence ID" value="NZ_JAWJZA010000013.1"/>
</dbReference>
<dbReference type="Proteomes" id="UP001272515">
    <property type="component" value="Unassembled WGS sequence"/>
</dbReference>
<proteinExistence type="predicted"/>
<keyword evidence="2" id="KW-1185">Reference proteome</keyword>
<sequence length="313" mass="36138">MILQTGQRTDIPAFYPLWLANRIEEGYVMVRNPYQPLSVTKYLINPDVIDGIAFCSKNPRPFFPYLSVLEPYREYWHMTITLYGRDIEPNVPPYEQVLENFIFLSERIGPKAMTWRYDPIIINETYTFDVHVKRFTEMAERLKGHTDTVIVSFIDLYDKVRRNFPQAIRPPVELQRSLITELVQIAKFNHMTLKTCGEGSVFADVGADSTGCLTKEVYEQAFGVTLSLPTRQPSREECNCYLHGDIGAYDSCAHFCQYCYANTNQANVRQAMKLHNPTSPFLIGHALPQDVVKEANQQSWIVEPKPQQDSFQF</sequence>
<comment type="caution">
    <text evidence="1">The sequence shown here is derived from an EMBL/GenBank/DDBJ whole genome shotgun (WGS) entry which is preliminary data.</text>
</comment>
<dbReference type="Pfam" id="PF08902">
    <property type="entry name" value="DUF1848"/>
    <property type="match status" value="1"/>
</dbReference>
<gene>
    <name evidence="1" type="ORF">RVY80_08945</name>
</gene>
<accession>A0ABU3ZAK1</accession>
<name>A0ABU3ZAK1_9FIRM</name>
<dbReference type="InterPro" id="IPR014998">
    <property type="entry name" value="DUF1848"/>
</dbReference>
<reference evidence="1 2" key="1">
    <citation type="submission" date="2023-10" db="EMBL/GenBank/DDBJ databases">
        <title>Veillonella sp. nov., isolated from a pig farm feces dump.</title>
        <authorList>
            <person name="Chang Y.-H."/>
        </authorList>
    </citation>
    <scope>NUCLEOTIDE SEQUENCE [LARGE SCALE GENOMIC DNA]</scope>
    <source>
        <strain evidence="1 2">YH-vei2233</strain>
    </source>
</reference>
<evidence type="ECO:0000313" key="1">
    <source>
        <dbReference type="EMBL" id="MDV5088950.1"/>
    </source>
</evidence>
<dbReference type="EMBL" id="JAWJZB010000010">
    <property type="protein sequence ID" value="MDV5088950.1"/>
    <property type="molecule type" value="Genomic_DNA"/>
</dbReference>
<evidence type="ECO:0000313" key="2">
    <source>
        <dbReference type="Proteomes" id="UP001272515"/>
    </source>
</evidence>
<organism evidence="1 2">
    <name type="scientific">Veillonella absiana</name>
    <dbReference type="NCBI Taxonomy" id="3079305"/>
    <lineage>
        <taxon>Bacteria</taxon>
        <taxon>Bacillati</taxon>
        <taxon>Bacillota</taxon>
        <taxon>Negativicutes</taxon>
        <taxon>Veillonellales</taxon>
        <taxon>Veillonellaceae</taxon>
        <taxon>Veillonella</taxon>
    </lineage>
</organism>
<protein>
    <submittedName>
        <fullName evidence="1">DUF1848 domain-containing protein</fullName>
    </submittedName>
</protein>